<sequence>MVDHLPPGRHFQRTAEAQKHPVGKFHVFAHGISSEDLELFIKRHGGENIPPKGH</sequence>
<organism evidence="1">
    <name type="scientific">bioreactor metagenome</name>
    <dbReference type="NCBI Taxonomy" id="1076179"/>
    <lineage>
        <taxon>unclassified sequences</taxon>
        <taxon>metagenomes</taxon>
        <taxon>ecological metagenomes</taxon>
    </lineage>
</organism>
<reference evidence="1" key="1">
    <citation type="submission" date="2019-08" db="EMBL/GenBank/DDBJ databases">
        <authorList>
            <person name="Kucharzyk K."/>
            <person name="Murdoch R.W."/>
            <person name="Higgins S."/>
            <person name="Loffler F."/>
        </authorList>
    </citation>
    <scope>NUCLEOTIDE SEQUENCE</scope>
</reference>
<proteinExistence type="predicted"/>
<dbReference type="AlphaFoldDB" id="A0A645E9F5"/>
<protein>
    <submittedName>
        <fullName evidence="1">Uncharacterized protein</fullName>
    </submittedName>
</protein>
<dbReference type="EMBL" id="VSSQ01044233">
    <property type="protein sequence ID" value="MPM98039.1"/>
    <property type="molecule type" value="Genomic_DNA"/>
</dbReference>
<name>A0A645E9F5_9ZZZZ</name>
<gene>
    <name evidence="1" type="ORF">SDC9_145220</name>
</gene>
<comment type="caution">
    <text evidence="1">The sequence shown here is derived from an EMBL/GenBank/DDBJ whole genome shotgun (WGS) entry which is preliminary data.</text>
</comment>
<evidence type="ECO:0000313" key="1">
    <source>
        <dbReference type="EMBL" id="MPM98039.1"/>
    </source>
</evidence>
<accession>A0A645E9F5</accession>